<name>A0A429GCG4_9CREN</name>
<dbReference type="SUPFAM" id="SSF46785">
    <property type="entry name" value="Winged helix' DNA-binding domain"/>
    <property type="match status" value="1"/>
</dbReference>
<dbReference type="Gene3D" id="1.10.10.10">
    <property type="entry name" value="Winged helix-like DNA-binding domain superfamily/Winged helix DNA-binding domain"/>
    <property type="match status" value="1"/>
</dbReference>
<evidence type="ECO:0008006" key="5">
    <source>
        <dbReference type="Google" id="ProtNLM"/>
    </source>
</evidence>
<reference evidence="2 4" key="2">
    <citation type="journal article" date="2019" name="Nat. Microbiol.">
        <title>Wide diversity of methane and short-chain alkane metabolisms in uncultured archaea.</title>
        <authorList>
            <person name="Borrel G."/>
            <person name="Adam P.S."/>
            <person name="McKay L.J."/>
            <person name="Chen L.X."/>
            <person name="Sierra-Garcia I.N."/>
            <person name="Sieber C.M."/>
            <person name="Letourneur Q."/>
            <person name="Ghozlane A."/>
            <person name="Andersen G.L."/>
            <person name="Li W.J."/>
            <person name="Hallam S.J."/>
            <person name="Muyzer G."/>
            <person name="de Oliveira V.M."/>
            <person name="Inskeep W.P."/>
            <person name="Banfield J.F."/>
            <person name="Gribaldo S."/>
        </authorList>
    </citation>
    <scope>NUCLEOTIDE SEQUENCE [LARGE SCALE GENOMIC DNA]</scope>
    <source>
        <strain evidence="2">NM4</strain>
    </source>
</reference>
<evidence type="ECO:0000313" key="3">
    <source>
        <dbReference type="Proteomes" id="UP000277582"/>
    </source>
</evidence>
<sequence length="91" mass="11517">MDKAIEWRILQFLLERGAFDKEHAVSRREVKERFKIKESSLSQKMRKMAYYKWVVGHPERYNRFYWLGERAFEFLKKYRNFINHPYRDFLY</sequence>
<dbReference type="Proteomes" id="UP000316217">
    <property type="component" value="Unassembled WGS sequence"/>
</dbReference>
<dbReference type="RefSeq" id="WP_125672944.1">
    <property type="nucleotide sequence ID" value="NZ_RCOS01000174.1"/>
</dbReference>
<dbReference type="InterPro" id="IPR036388">
    <property type="entry name" value="WH-like_DNA-bd_sf"/>
</dbReference>
<proteinExistence type="predicted"/>
<protein>
    <recommendedName>
        <fullName evidence="5">MarR family transcriptional regulator</fullName>
    </recommendedName>
</protein>
<gene>
    <name evidence="1" type="ORF">D6D85_15915</name>
    <name evidence="2" type="ORF">EF810_03900</name>
</gene>
<evidence type="ECO:0000313" key="4">
    <source>
        <dbReference type="Proteomes" id="UP000316217"/>
    </source>
</evidence>
<dbReference type="InterPro" id="IPR036390">
    <property type="entry name" value="WH_DNA-bd_sf"/>
</dbReference>
<dbReference type="AlphaFoldDB" id="A0A429GCG4"/>
<dbReference type="Proteomes" id="UP000277582">
    <property type="component" value="Unassembled WGS sequence"/>
</dbReference>
<reference evidence="1 3" key="1">
    <citation type="submission" date="2018-10" db="EMBL/GenBank/DDBJ databases">
        <title>Co-occurring genomic capacity for anaerobic methane metabolism and dissimilatory sulfite reduction discovered in the Korarchaeota.</title>
        <authorList>
            <person name="Mckay L.J."/>
            <person name="Dlakic M."/>
            <person name="Fields M.W."/>
            <person name="Delmont T.O."/>
            <person name="Eren A.M."/>
            <person name="Jay Z.J."/>
            <person name="Klingelsmith K.B."/>
            <person name="Rusch D.B."/>
            <person name="Inskeep W.P."/>
        </authorList>
    </citation>
    <scope>NUCLEOTIDE SEQUENCE [LARGE SCALE GENOMIC DNA]</scope>
    <source>
        <strain evidence="1 3">MDKW</strain>
    </source>
</reference>
<comment type="caution">
    <text evidence="1">The sequence shown here is derived from an EMBL/GenBank/DDBJ whole genome shotgun (WGS) entry which is preliminary data.</text>
</comment>
<dbReference type="EMBL" id="RXII01000061">
    <property type="protein sequence ID" value="RZN61969.1"/>
    <property type="molecule type" value="Genomic_DNA"/>
</dbReference>
<organism evidence="1 3">
    <name type="scientific">Candidatus Methanodesulfokora washburnensis</name>
    <dbReference type="NCBI Taxonomy" id="2478471"/>
    <lineage>
        <taxon>Archaea</taxon>
        <taxon>Thermoproteota</taxon>
        <taxon>Candidatus Korarchaeia</taxon>
        <taxon>Candidatus Korarchaeia incertae sedis</taxon>
        <taxon>Candidatus Methanodesulfokora</taxon>
    </lineage>
</organism>
<keyword evidence="3" id="KW-1185">Reference proteome</keyword>
<evidence type="ECO:0000313" key="2">
    <source>
        <dbReference type="EMBL" id="RZN61969.1"/>
    </source>
</evidence>
<accession>A0A429GCG4</accession>
<evidence type="ECO:0000313" key="1">
    <source>
        <dbReference type="EMBL" id="RSN71489.1"/>
    </source>
</evidence>
<dbReference type="EMBL" id="RCOS01000174">
    <property type="protein sequence ID" value="RSN71489.1"/>
    <property type="molecule type" value="Genomic_DNA"/>
</dbReference>